<evidence type="ECO:0000313" key="8">
    <source>
        <dbReference type="EMBL" id="ADC65093.1"/>
    </source>
</evidence>
<dbReference type="SUPFAM" id="SSF55347">
    <property type="entry name" value="Glyceraldehyde-3-phosphate dehydrogenase-like, C-terminal domain"/>
    <property type="match status" value="1"/>
</dbReference>
<organism evidence="8 9">
    <name type="scientific">Ferroglobus placidus (strain DSM 10642 / AEDII12DO)</name>
    <dbReference type="NCBI Taxonomy" id="589924"/>
    <lineage>
        <taxon>Archaea</taxon>
        <taxon>Methanobacteriati</taxon>
        <taxon>Methanobacteriota</taxon>
        <taxon>Archaeoglobi</taxon>
        <taxon>Archaeoglobales</taxon>
        <taxon>Archaeoglobaceae</taxon>
        <taxon>Ferroglobus</taxon>
    </lineage>
</organism>
<dbReference type="OrthoDB" id="372053at2157"/>
<dbReference type="CDD" id="cd23934">
    <property type="entry name" value="AGPR_1_C"/>
    <property type="match status" value="1"/>
</dbReference>
<dbReference type="Proteomes" id="UP000002613">
    <property type="component" value="Chromosome"/>
</dbReference>
<dbReference type="PROSITE" id="PS01224">
    <property type="entry name" value="ARGC"/>
    <property type="match status" value="1"/>
</dbReference>
<gene>
    <name evidence="5" type="primary">argC</name>
    <name evidence="8" type="ordered locus">Ferp_0927</name>
</gene>
<comment type="similarity">
    <text evidence="5">Belongs to the NAGSA dehydrogenase family. Type 1 subfamily.</text>
</comment>
<evidence type="ECO:0000256" key="3">
    <source>
        <dbReference type="ARBA" id="ARBA00022857"/>
    </source>
</evidence>
<sequence length="333" mass="37383">MIKVGIVGGTGYTGGELLRILSTHPEAEVVAVSSRKDVGRKIHEVHPHLKGFYDIEFVLPELKNFDECDVVFTAVPHGEAMNYVPQFLEVGIKVIDLSADYRLKKEVYEEVYGKKHDAYFEAVYGLTELHREEIKKAKLVANPGCYPTGAILAAAPLAEKELIERVVFDSKSGITGAGASPTDFTHFPNLHESIVPYKITDHRHYYEMLQELKALQEDIRISFTPQVFPGSRGILTNAHIFLRGDLEEGEIKKIYEKFYEGCKFIRFQESVKLIYVRGSNFCDISIHKGKDRAVIISAIDNLVKGASGQAVQNMNVMFGLEEDEGLNYPPLFP</sequence>
<dbReference type="eggNOG" id="arCOG00495">
    <property type="taxonomic scope" value="Archaea"/>
</dbReference>
<feature type="active site" evidence="5 6">
    <location>
        <position position="145"/>
    </location>
</feature>
<keyword evidence="1 5" id="KW-0055">Arginine biosynthesis</keyword>
<dbReference type="GeneID" id="8778435"/>
<dbReference type="Pfam" id="PF01118">
    <property type="entry name" value="Semialdhyde_dh"/>
    <property type="match status" value="1"/>
</dbReference>
<comment type="catalytic activity">
    <reaction evidence="5">
        <text>N-acetyl-L-glutamate 5-semialdehyde + phosphate + NADP(+) = N-acetyl-L-glutamyl 5-phosphate + NADPH + H(+)</text>
        <dbReference type="Rhea" id="RHEA:21588"/>
        <dbReference type="ChEBI" id="CHEBI:15378"/>
        <dbReference type="ChEBI" id="CHEBI:29123"/>
        <dbReference type="ChEBI" id="CHEBI:43474"/>
        <dbReference type="ChEBI" id="CHEBI:57783"/>
        <dbReference type="ChEBI" id="CHEBI:57936"/>
        <dbReference type="ChEBI" id="CHEBI:58349"/>
        <dbReference type="EC" id="1.2.1.38"/>
    </reaction>
</comment>
<dbReference type="HOGENOM" id="CLU_006384_0_1_2"/>
<dbReference type="GO" id="GO:0005737">
    <property type="term" value="C:cytoplasm"/>
    <property type="evidence" value="ECO:0007669"/>
    <property type="project" value="UniProtKB-SubCell"/>
</dbReference>
<name>D3RX80_FERPA</name>
<dbReference type="NCBIfam" id="TIGR01850">
    <property type="entry name" value="argC"/>
    <property type="match status" value="1"/>
</dbReference>
<proteinExistence type="inferred from homology"/>
<dbReference type="EMBL" id="CP001899">
    <property type="protein sequence ID" value="ADC65093.1"/>
    <property type="molecule type" value="Genomic_DNA"/>
</dbReference>
<evidence type="ECO:0000313" key="9">
    <source>
        <dbReference type="Proteomes" id="UP000002613"/>
    </source>
</evidence>
<reference evidence="8 9" key="2">
    <citation type="journal article" date="2011" name="Stand. Genomic Sci.">
        <title>Complete genome sequence of Ferroglobus placidus AEDII12DO.</title>
        <authorList>
            <person name="Anderson I."/>
            <person name="Risso C."/>
            <person name="Holmes D."/>
            <person name="Lucas S."/>
            <person name="Copeland A."/>
            <person name="Lapidus A."/>
            <person name="Cheng J.F."/>
            <person name="Bruce D."/>
            <person name="Goodwin L."/>
            <person name="Pitluck S."/>
            <person name="Saunders E."/>
            <person name="Brettin T."/>
            <person name="Detter J.C."/>
            <person name="Han C."/>
            <person name="Tapia R."/>
            <person name="Larimer F."/>
            <person name="Land M."/>
            <person name="Hauser L."/>
            <person name="Woyke T."/>
            <person name="Lovley D."/>
            <person name="Kyrpides N."/>
            <person name="Ivanova N."/>
        </authorList>
    </citation>
    <scope>NUCLEOTIDE SEQUENCE [LARGE SCALE GENOMIC DNA]</scope>
    <source>
        <strain evidence="9">DSM 10642 / AEDII12DO</strain>
    </source>
</reference>
<dbReference type="InterPro" id="IPR036291">
    <property type="entry name" value="NAD(P)-bd_dom_sf"/>
</dbReference>
<keyword evidence="9" id="KW-1185">Reference proteome</keyword>
<keyword evidence="3 5" id="KW-0521">NADP</keyword>
<evidence type="ECO:0000256" key="6">
    <source>
        <dbReference type="PROSITE-ProRule" id="PRU10010"/>
    </source>
</evidence>
<dbReference type="Gene3D" id="3.30.360.10">
    <property type="entry name" value="Dihydrodipicolinate Reductase, domain 2"/>
    <property type="match status" value="1"/>
</dbReference>
<evidence type="ECO:0000256" key="5">
    <source>
        <dbReference type="HAMAP-Rule" id="MF_00150"/>
    </source>
</evidence>
<dbReference type="PANTHER" id="PTHR32338:SF10">
    <property type="entry name" value="N-ACETYL-GAMMA-GLUTAMYL-PHOSPHATE REDUCTASE, CHLOROPLASTIC-RELATED"/>
    <property type="match status" value="1"/>
</dbReference>
<dbReference type="InterPro" id="IPR023013">
    <property type="entry name" value="AGPR_AS"/>
</dbReference>
<dbReference type="Gene3D" id="3.40.50.720">
    <property type="entry name" value="NAD(P)-binding Rossmann-like Domain"/>
    <property type="match status" value="1"/>
</dbReference>
<dbReference type="PANTHER" id="PTHR32338">
    <property type="entry name" value="N-ACETYL-GAMMA-GLUTAMYL-PHOSPHATE REDUCTASE, CHLOROPLASTIC-RELATED-RELATED"/>
    <property type="match status" value="1"/>
</dbReference>
<dbReference type="Pfam" id="PF22698">
    <property type="entry name" value="Semialdhyde_dhC_1"/>
    <property type="match status" value="1"/>
</dbReference>
<dbReference type="GO" id="GO:0051287">
    <property type="term" value="F:NAD binding"/>
    <property type="evidence" value="ECO:0007669"/>
    <property type="project" value="InterPro"/>
</dbReference>
<protein>
    <recommendedName>
        <fullName evidence="5">N-acetyl-gamma-glutamyl-phosphate reductase</fullName>
        <shortName evidence="5">AGPR</shortName>
        <ecNumber evidence="5">1.2.1.38</ecNumber>
    </recommendedName>
    <alternativeName>
        <fullName evidence="5">N-acetyl-glutamate semialdehyde dehydrogenase</fullName>
        <shortName evidence="5">NAGSA dehydrogenase</shortName>
    </alternativeName>
</protein>
<dbReference type="InterPro" id="IPR000534">
    <property type="entry name" value="Semialdehyde_DH_NAD-bd"/>
</dbReference>
<comment type="pathway">
    <text evidence="5">Amino-acid biosynthesis; L-arginine biosynthesis; N(2)-acetyl-L-ornithine from L-glutamate: step 3/4.</text>
</comment>
<dbReference type="InterPro" id="IPR058924">
    <property type="entry name" value="AGPR_dimerisation_dom"/>
</dbReference>
<evidence type="ECO:0000256" key="2">
    <source>
        <dbReference type="ARBA" id="ARBA00022605"/>
    </source>
</evidence>
<dbReference type="GO" id="GO:0003942">
    <property type="term" value="F:N-acetyl-gamma-glutamyl-phosphate reductase activity"/>
    <property type="evidence" value="ECO:0007669"/>
    <property type="project" value="UniProtKB-UniRule"/>
</dbReference>
<dbReference type="HAMAP" id="MF_00150">
    <property type="entry name" value="ArgC_type1"/>
    <property type="match status" value="1"/>
</dbReference>
<evidence type="ECO:0000256" key="4">
    <source>
        <dbReference type="ARBA" id="ARBA00023002"/>
    </source>
</evidence>
<dbReference type="InterPro" id="IPR000706">
    <property type="entry name" value="AGPR_type-1"/>
</dbReference>
<dbReference type="PaxDb" id="589924-Ferp_0927"/>
<keyword evidence="5" id="KW-0963">Cytoplasm</keyword>
<feature type="domain" description="Semialdehyde dehydrogenase NAD-binding" evidence="7">
    <location>
        <begin position="3"/>
        <end position="137"/>
    </location>
</feature>
<accession>D3RX80</accession>
<dbReference type="KEGG" id="fpl:Ferp_0927"/>
<dbReference type="STRING" id="589924.Ferp_0927"/>
<dbReference type="UniPathway" id="UPA00068">
    <property type="reaction ID" value="UER00108"/>
</dbReference>
<dbReference type="CDD" id="cd17895">
    <property type="entry name" value="AGPR_1_N"/>
    <property type="match status" value="1"/>
</dbReference>
<dbReference type="InterPro" id="IPR050085">
    <property type="entry name" value="AGPR"/>
</dbReference>
<dbReference type="SMART" id="SM00859">
    <property type="entry name" value="Semialdhyde_dh"/>
    <property type="match status" value="1"/>
</dbReference>
<keyword evidence="2 5" id="KW-0028">Amino-acid biosynthesis</keyword>
<dbReference type="EC" id="1.2.1.38" evidence="5"/>
<keyword evidence="4 5" id="KW-0560">Oxidoreductase</keyword>
<dbReference type="AlphaFoldDB" id="D3RX80"/>
<dbReference type="GO" id="GO:0070401">
    <property type="term" value="F:NADP+ binding"/>
    <property type="evidence" value="ECO:0007669"/>
    <property type="project" value="InterPro"/>
</dbReference>
<comment type="subcellular location">
    <subcellularLocation>
        <location evidence="5">Cytoplasm</location>
    </subcellularLocation>
</comment>
<evidence type="ECO:0000256" key="1">
    <source>
        <dbReference type="ARBA" id="ARBA00022571"/>
    </source>
</evidence>
<dbReference type="RefSeq" id="WP_012965436.1">
    <property type="nucleotide sequence ID" value="NC_013849.1"/>
</dbReference>
<evidence type="ECO:0000259" key="7">
    <source>
        <dbReference type="SMART" id="SM00859"/>
    </source>
</evidence>
<comment type="function">
    <text evidence="5">Catalyzes the NADPH-dependent reduction of N-acetyl-5-glutamyl phosphate to yield N-acetyl-L-glutamate 5-semialdehyde.</text>
</comment>
<dbReference type="SUPFAM" id="SSF51735">
    <property type="entry name" value="NAD(P)-binding Rossmann-fold domains"/>
    <property type="match status" value="1"/>
</dbReference>
<reference evidence="9" key="1">
    <citation type="submission" date="2010-02" db="EMBL/GenBank/DDBJ databases">
        <title>Complete sequence of Ferroglobus placidus DSM 10642.</title>
        <authorList>
            <consortium name="US DOE Joint Genome Institute"/>
            <person name="Lucas S."/>
            <person name="Copeland A."/>
            <person name="Lapidus A."/>
            <person name="Cheng J.-F."/>
            <person name="Bruce D."/>
            <person name="Goodwin L."/>
            <person name="Pitluck S."/>
            <person name="Saunders E."/>
            <person name="Brettin T."/>
            <person name="Detter J.C."/>
            <person name="Han C."/>
            <person name="Tapia R."/>
            <person name="Larimer F."/>
            <person name="Land M."/>
            <person name="Hauser L."/>
            <person name="Kyrpides N."/>
            <person name="Ivanova N."/>
            <person name="Holmes D."/>
            <person name="Lovley D."/>
            <person name="Kyrpides N."/>
            <person name="Anderson I.J."/>
            <person name="Woyke T."/>
        </authorList>
    </citation>
    <scope>NUCLEOTIDE SEQUENCE [LARGE SCALE GENOMIC DNA]</scope>
    <source>
        <strain evidence="9">DSM 10642 / AEDII12DO</strain>
    </source>
</reference>
<dbReference type="GO" id="GO:0006526">
    <property type="term" value="P:L-arginine biosynthetic process"/>
    <property type="evidence" value="ECO:0007669"/>
    <property type="project" value="UniProtKB-UniRule"/>
</dbReference>